<dbReference type="EMBL" id="JACBXV010000012">
    <property type="protein sequence ID" value="NYS68309.1"/>
    <property type="molecule type" value="Genomic_DNA"/>
</dbReference>
<protein>
    <submittedName>
        <fullName evidence="1">Potassium transporter</fullName>
    </submittedName>
</protein>
<dbReference type="Proteomes" id="UP000572528">
    <property type="component" value="Unassembled WGS sequence"/>
</dbReference>
<evidence type="ECO:0000313" key="1">
    <source>
        <dbReference type="EMBL" id="NYS68309.1"/>
    </source>
</evidence>
<comment type="caution">
    <text evidence="1">The sequence shown here is derived from an EMBL/GenBank/DDBJ whole genome shotgun (WGS) entry which is preliminary data.</text>
</comment>
<reference evidence="1 2" key="1">
    <citation type="submission" date="2020-07" db="EMBL/GenBank/DDBJ databases">
        <title>MOT database genomes.</title>
        <authorList>
            <person name="Joseph S."/>
            <person name="Aduse-Opoku J."/>
            <person name="Hashim A."/>
            <person name="Wade W."/>
            <person name="Curtis M."/>
        </authorList>
    </citation>
    <scope>NUCLEOTIDE SEQUENCE [LARGE SCALE GENOMIC DNA]</scope>
    <source>
        <strain evidence="1 2">WMus004</strain>
    </source>
</reference>
<sequence>MPKIKTEVVSAGDQTWLGSLHGLEAARTMTIDPTDFAAKVRDKVIPSGTALAVKDKKVVPYNQAGGDETAKLVGFLLTDQPSDRGKVAVPVLDHGRIKIAALPDTDFVIPAAGNDLTTCTYIPKGA</sequence>
<organism evidence="1 2">
    <name type="scientific">Actinomyces bowdenii</name>
    <dbReference type="NCBI Taxonomy" id="131109"/>
    <lineage>
        <taxon>Bacteria</taxon>
        <taxon>Bacillati</taxon>
        <taxon>Actinomycetota</taxon>
        <taxon>Actinomycetes</taxon>
        <taxon>Actinomycetales</taxon>
        <taxon>Actinomycetaceae</taxon>
        <taxon>Actinomyces</taxon>
    </lineage>
</organism>
<proteinExistence type="predicted"/>
<name>A0A853EG86_9ACTO</name>
<accession>A0A853EG86</accession>
<evidence type="ECO:0000313" key="2">
    <source>
        <dbReference type="Proteomes" id="UP000572528"/>
    </source>
</evidence>
<gene>
    <name evidence="1" type="ORF">HZZ05_01995</name>
</gene>
<dbReference type="AlphaFoldDB" id="A0A853EG86"/>
<dbReference type="RefSeq" id="WP_179899651.1">
    <property type="nucleotide sequence ID" value="NZ_JACBXV010000012.1"/>
</dbReference>